<keyword evidence="3" id="KW-1185">Reference proteome</keyword>
<accession>A0ABQ5C0D9</accession>
<feature type="transmembrane region" description="Helical" evidence="1">
    <location>
        <begin position="46"/>
        <end position="63"/>
    </location>
</feature>
<gene>
    <name evidence="2" type="ORF">Tco_0878754</name>
</gene>
<name>A0ABQ5C0D9_9ASTR</name>
<comment type="caution">
    <text evidence="2">The sequence shown here is derived from an EMBL/GenBank/DDBJ whole genome shotgun (WGS) entry which is preliminary data.</text>
</comment>
<dbReference type="Proteomes" id="UP001151760">
    <property type="component" value="Unassembled WGS sequence"/>
</dbReference>
<protein>
    <submittedName>
        <fullName evidence="2">Uncharacterized protein</fullName>
    </submittedName>
</protein>
<keyword evidence="1" id="KW-0472">Membrane</keyword>
<evidence type="ECO:0000313" key="2">
    <source>
        <dbReference type="EMBL" id="GJT20048.1"/>
    </source>
</evidence>
<proteinExistence type="predicted"/>
<reference evidence="2" key="2">
    <citation type="submission" date="2022-01" db="EMBL/GenBank/DDBJ databases">
        <authorList>
            <person name="Yamashiro T."/>
            <person name="Shiraishi A."/>
            <person name="Satake H."/>
            <person name="Nakayama K."/>
        </authorList>
    </citation>
    <scope>NUCLEOTIDE SEQUENCE</scope>
</reference>
<evidence type="ECO:0000256" key="1">
    <source>
        <dbReference type="SAM" id="Phobius"/>
    </source>
</evidence>
<sequence>MFDGSTYCEDDDSAALVDGVAKGFTNVFSSNITFGTLSAIVAEDEFVGVGAVFVVVVVVVGVWKKLGCLEQAETVLGAANG</sequence>
<keyword evidence="1" id="KW-0812">Transmembrane</keyword>
<keyword evidence="1" id="KW-1133">Transmembrane helix</keyword>
<reference evidence="2" key="1">
    <citation type="journal article" date="2022" name="Int. J. Mol. Sci.">
        <title>Draft Genome of Tanacetum Coccineum: Genomic Comparison of Closely Related Tanacetum-Family Plants.</title>
        <authorList>
            <person name="Yamashiro T."/>
            <person name="Shiraishi A."/>
            <person name="Nakayama K."/>
            <person name="Satake H."/>
        </authorList>
    </citation>
    <scope>NUCLEOTIDE SEQUENCE</scope>
</reference>
<evidence type="ECO:0000313" key="3">
    <source>
        <dbReference type="Proteomes" id="UP001151760"/>
    </source>
</evidence>
<dbReference type="EMBL" id="BQNB010013769">
    <property type="protein sequence ID" value="GJT20048.1"/>
    <property type="molecule type" value="Genomic_DNA"/>
</dbReference>
<organism evidence="2 3">
    <name type="scientific">Tanacetum coccineum</name>
    <dbReference type="NCBI Taxonomy" id="301880"/>
    <lineage>
        <taxon>Eukaryota</taxon>
        <taxon>Viridiplantae</taxon>
        <taxon>Streptophyta</taxon>
        <taxon>Embryophyta</taxon>
        <taxon>Tracheophyta</taxon>
        <taxon>Spermatophyta</taxon>
        <taxon>Magnoliopsida</taxon>
        <taxon>eudicotyledons</taxon>
        <taxon>Gunneridae</taxon>
        <taxon>Pentapetalae</taxon>
        <taxon>asterids</taxon>
        <taxon>campanulids</taxon>
        <taxon>Asterales</taxon>
        <taxon>Asteraceae</taxon>
        <taxon>Asteroideae</taxon>
        <taxon>Anthemideae</taxon>
        <taxon>Anthemidinae</taxon>
        <taxon>Tanacetum</taxon>
    </lineage>
</organism>